<name>A0ACC2M3A1_PERAE</name>
<keyword evidence="2" id="KW-1185">Reference proteome</keyword>
<dbReference type="Proteomes" id="UP001234297">
    <property type="component" value="Chromosome 5"/>
</dbReference>
<comment type="caution">
    <text evidence="1">The sequence shown here is derived from an EMBL/GenBank/DDBJ whole genome shotgun (WGS) entry which is preliminary data.</text>
</comment>
<accession>A0ACC2M3A1</accession>
<protein>
    <submittedName>
        <fullName evidence="1">Uncharacterized protein</fullName>
    </submittedName>
</protein>
<reference evidence="1 2" key="1">
    <citation type="journal article" date="2022" name="Hortic Res">
        <title>A haplotype resolved chromosomal level avocado genome allows analysis of novel avocado genes.</title>
        <authorList>
            <person name="Nath O."/>
            <person name="Fletcher S.J."/>
            <person name="Hayward A."/>
            <person name="Shaw L.M."/>
            <person name="Masouleh A.K."/>
            <person name="Furtado A."/>
            <person name="Henry R.J."/>
            <person name="Mitter N."/>
        </authorList>
    </citation>
    <scope>NUCLEOTIDE SEQUENCE [LARGE SCALE GENOMIC DNA]</scope>
    <source>
        <strain evidence="2">cv. Hass</strain>
    </source>
</reference>
<sequence length="111" mass="12466">MTTKPQPAYSLQRSRSLRSILNFHAASISSSPLTTNIVRLISSDQSKLWPTAVIRLSKVKPTNTVFFGSNYTEICASSSIKQSWPTLNFNPEMRNQILLRLTENGTRRGPL</sequence>
<organism evidence="1 2">
    <name type="scientific">Persea americana</name>
    <name type="common">Avocado</name>
    <dbReference type="NCBI Taxonomy" id="3435"/>
    <lineage>
        <taxon>Eukaryota</taxon>
        <taxon>Viridiplantae</taxon>
        <taxon>Streptophyta</taxon>
        <taxon>Embryophyta</taxon>
        <taxon>Tracheophyta</taxon>
        <taxon>Spermatophyta</taxon>
        <taxon>Magnoliopsida</taxon>
        <taxon>Magnoliidae</taxon>
        <taxon>Laurales</taxon>
        <taxon>Lauraceae</taxon>
        <taxon>Persea</taxon>
    </lineage>
</organism>
<dbReference type="EMBL" id="CM056813">
    <property type="protein sequence ID" value="KAJ8639662.1"/>
    <property type="molecule type" value="Genomic_DNA"/>
</dbReference>
<evidence type="ECO:0000313" key="1">
    <source>
        <dbReference type="EMBL" id="KAJ8639662.1"/>
    </source>
</evidence>
<proteinExistence type="predicted"/>
<gene>
    <name evidence="1" type="ORF">MRB53_016356</name>
</gene>
<evidence type="ECO:0000313" key="2">
    <source>
        <dbReference type="Proteomes" id="UP001234297"/>
    </source>
</evidence>